<dbReference type="PANTHER" id="PTHR21310:SF15">
    <property type="entry name" value="AMINOGLYCOSIDE PHOSPHOTRANSFERASE DOMAIN-CONTAINING PROTEIN"/>
    <property type="match status" value="1"/>
</dbReference>
<dbReference type="EMBL" id="CDHN01000005">
    <property type="protein sequence ID" value="CEJ93257.1"/>
    <property type="molecule type" value="Genomic_DNA"/>
</dbReference>
<dbReference type="OrthoDB" id="5327538at2759"/>
<dbReference type="PANTHER" id="PTHR21310">
    <property type="entry name" value="AMINOGLYCOSIDE PHOSPHOTRANSFERASE-RELATED-RELATED"/>
    <property type="match status" value="1"/>
</dbReference>
<dbReference type="SUPFAM" id="SSF56112">
    <property type="entry name" value="Protein kinase-like (PK-like)"/>
    <property type="match status" value="1"/>
</dbReference>
<evidence type="ECO:0000313" key="2">
    <source>
        <dbReference type="EMBL" id="CEJ93257.1"/>
    </source>
</evidence>
<feature type="domain" description="Aminoglycoside phosphotransferase" evidence="1">
    <location>
        <begin position="219"/>
        <end position="257"/>
    </location>
</feature>
<dbReference type="InterPro" id="IPR002575">
    <property type="entry name" value="Aminoglycoside_PTrfase"/>
</dbReference>
<dbReference type="InterPro" id="IPR011009">
    <property type="entry name" value="Kinase-like_dom_sf"/>
</dbReference>
<dbReference type="AlphaFoldDB" id="A0A0A1TQH7"/>
<dbReference type="STRING" id="1531966.A0A0A1TQH7"/>
<evidence type="ECO:0000259" key="1">
    <source>
        <dbReference type="Pfam" id="PF01636"/>
    </source>
</evidence>
<dbReference type="InterPro" id="IPR051678">
    <property type="entry name" value="AGP_Transferase"/>
</dbReference>
<keyword evidence="3" id="KW-1185">Reference proteome</keyword>
<sequence length="381" mass="43581">MHIDISQTHTSIPVPEVYSYDGSSDDDIGMPYILQSRAAGRSLGSYEWSQPEQRVKGYQHREPRLPLTKKDRDKVMNQLVAILSELCDHPFDEIGSLFRDASGKYFIGECLSPSFTWQKRDSLQLDRGRYHEEHDYLKTLILAFTSHAQELSLSPHTFFAPVPDMVEYKSIDSYRAAGKRWNEFVAIGQKVDHSKNVLFYCIAGRFLLEMIPHLCLGTNKRFTLSHPDLHVGNIFVDDDFNITCIIDWSSTSSGPITEVLGTPSLGGSAAPPSASLVAAFRSGFIKRAVQVISELSRSNLWEKSNKMWYFSRLVRLLSKNDYQHLRKLFEVVYKASDKETEETKSFLSSYSKRIEQQKKCRRWSGLVFLPAKLQTQTSSLW</sequence>
<reference evidence="2 3" key="1">
    <citation type="journal article" date="2015" name="Genome Announc.">
        <title>Draft Genome Sequence and Gene Annotation of the Entomopathogenic Fungus Verticillium hemipterigenum.</title>
        <authorList>
            <person name="Horn F."/>
            <person name="Habel A."/>
            <person name="Scharf D.H."/>
            <person name="Dworschak J."/>
            <person name="Brakhage A.A."/>
            <person name="Guthke R."/>
            <person name="Hertweck C."/>
            <person name="Linde J."/>
        </authorList>
    </citation>
    <scope>NUCLEOTIDE SEQUENCE [LARGE SCALE GENOMIC DNA]</scope>
</reference>
<organism evidence="2 3">
    <name type="scientific">[Torrubiella] hemipterigena</name>
    <dbReference type="NCBI Taxonomy" id="1531966"/>
    <lineage>
        <taxon>Eukaryota</taxon>
        <taxon>Fungi</taxon>
        <taxon>Dikarya</taxon>
        <taxon>Ascomycota</taxon>
        <taxon>Pezizomycotina</taxon>
        <taxon>Sordariomycetes</taxon>
        <taxon>Hypocreomycetidae</taxon>
        <taxon>Hypocreales</taxon>
        <taxon>Clavicipitaceae</taxon>
        <taxon>Clavicipitaceae incertae sedis</taxon>
        <taxon>'Torrubiella' clade</taxon>
    </lineage>
</organism>
<gene>
    <name evidence="2" type="ORF">VHEMI08862</name>
</gene>
<dbReference type="Proteomes" id="UP000039046">
    <property type="component" value="Unassembled WGS sequence"/>
</dbReference>
<evidence type="ECO:0000313" key="3">
    <source>
        <dbReference type="Proteomes" id="UP000039046"/>
    </source>
</evidence>
<dbReference type="HOGENOM" id="CLU_043196_1_0_1"/>
<protein>
    <recommendedName>
        <fullName evidence="1">Aminoglycoside phosphotransferase domain-containing protein</fullName>
    </recommendedName>
</protein>
<dbReference type="Pfam" id="PF01636">
    <property type="entry name" value="APH"/>
    <property type="match status" value="1"/>
</dbReference>
<proteinExistence type="predicted"/>
<accession>A0A0A1TQH7</accession>
<name>A0A0A1TQH7_9HYPO</name>